<proteinExistence type="predicted"/>
<gene>
    <name evidence="1" type="ORF">UFOPK1961_00666</name>
    <name evidence="2" type="ORF">UFOPK3364_00619</name>
</gene>
<dbReference type="InterPro" id="IPR029465">
    <property type="entry name" value="ATPgrasp_TupA"/>
</dbReference>
<evidence type="ECO:0000313" key="1">
    <source>
        <dbReference type="EMBL" id="CAB4629559.1"/>
    </source>
</evidence>
<organism evidence="1">
    <name type="scientific">freshwater metagenome</name>
    <dbReference type="NCBI Taxonomy" id="449393"/>
    <lineage>
        <taxon>unclassified sequences</taxon>
        <taxon>metagenomes</taxon>
        <taxon>ecological metagenomes</taxon>
    </lineage>
</organism>
<dbReference type="EMBL" id="CAFBLO010000051">
    <property type="protein sequence ID" value="CAB4868518.1"/>
    <property type="molecule type" value="Genomic_DNA"/>
</dbReference>
<name>A0A6J6J032_9ZZZZ</name>
<reference evidence="1" key="1">
    <citation type="submission" date="2020-05" db="EMBL/GenBank/DDBJ databases">
        <authorList>
            <person name="Chiriac C."/>
            <person name="Salcher M."/>
            <person name="Ghai R."/>
            <person name="Kavagutti S V."/>
        </authorList>
    </citation>
    <scope>NUCLEOTIDE SEQUENCE</scope>
</reference>
<dbReference type="AlphaFoldDB" id="A0A6J6J032"/>
<dbReference type="EMBL" id="CAEZVJ010000063">
    <property type="protein sequence ID" value="CAB4629559.1"/>
    <property type="molecule type" value="Genomic_DNA"/>
</dbReference>
<accession>A0A6J6J032</accession>
<sequence length="323" mass="37014">MRAKRALRILSRSLWARYAAFRFIYLHVSQLALWLKARNPDTFSGFILHKMAFDRDLRLSMFADKVKAKEYVKDLAGGKYLIKNLLVTSSLRGYPHEDLPRSFVVKANHGCGALVLVWEGAKRGERLPTKLGRENWGSFSIHPDDLDWEALLNLSDLWITQNYYHRYGGRYPQWAYLNIDPRIIVEELVVTDLGTIPTDYKFTMFHGKCDYIAVISGGHGQDRLVNLLDPEWNDWTAESNYTNYPKNLTKPKHLGEMLELAETLSAGTDFIRVDLYETSDGVKFGELTNYPSAGNLGWATDQIDQALGRRYQLSFPPNNSSKP</sequence>
<protein>
    <submittedName>
        <fullName evidence="1">Unannotated protein</fullName>
    </submittedName>
</protein>
<dbReference type="Pfam" id="PF14305">
    <property type="entry name" value="ATPgrasp_TupA"/>
    <property type="match status" value="1"/>
</dbReference>
<evidence type="ECO:0000313" key="2">
    <source>
        <dbReference type="EMBL" id="CAB4868518.1"/>
    </source>
</evidence>